<sequence>MTRDDPQRPGELTAAARALLARPWRPAEADRSLFVLIRRHADVLDRWFTQRLGYRLVVGADTARLVKSGYVPPDRPLRTHTDHPFTTRQYVVLALVLAATAAGPDRISLRDLVLQVRSAAADAEITLDGAAGERRALVTALRFLIEHGVVRELDRSVSGYETDEGADALLEIRNDRLAMLPAPALVGARSAADLLERAGGEGRGRAALRRRLVEDPVLYADDVAPEDWAELRRRFGEEARYCEEMFGLLVEARAEGVAAIDIDGGCSDVVFPAGGTTAHAALLLVEALVARHRGGATTDDVDDELDDLLERYGRYWRKDAVAEPARLRDEAVALLASMGLVRWEPDGRLCPRPAAARFAARVTVSEPRSEPPADEPEQAMLL</sequence>
<name>A0A0D8BEV5_9ACTN</name>
<protein>
    <recommendedName>
        <fullName evidence="4">TIGR02678 family protein</fullName>
    </recommendedName>
</protein>
<dbReference type="RefSeq" id="WP_044885718.1">
    <property type="nucleotide sequence ID" value="NZ_JYFN01000022.1"/>
</dbReference>
<keyword evidence="3" id="KW-1185">Reference proteome</keyword>
<feature type="region of interest" description="Disordered" evidence="1">
    <location>
        <begin position="363"/>
        <end position="382"/>
    </location>
</feature>
<gene>
    <name evidence="2" type="ORF">FF36_03120</name>
</gene>
<reference evidence="2 3" key="2">
    <citation type="journal article" date="2016" name="Genome Announc.">
        <title>Permanent Draft Genome Sequences for Two Variants of Frankia sp. Strain CpI1, the First Frankia Strain Isolated from Root Nodules of Comptonia peregrina.</title>
        <authorList>
            <person name="Oshone R."/>
            <person name="Hurst S.G.IV."/>
            <person name="Abebe-Akele F."/>
            <person name="Simpson S."/>
            <person name="Morris K."/>
            <person name="Thomas W.K."/>
            <person name="Tisa L.S."/>
        </authorList>
    </citation>
    <scope>NUCLEOTIDE SEQUENCE [LARGE SCALE GENOMIC DNA]</scope>
    <source>
        <strain evidence="3">CpI1-S</strain>
    </source>
</reference>
<dbReference type="Proteomes" id="UP000032545">
    <property type="component" value="Unassembled WGS sequence"/>
</dbReference>
<evidence type="ECO:0000313" key="3">
    <source>
        <dbReference type="Proteomes" id="UP000032545"/>
    </source>
</evidence>
<accession>A0A0D8BEV5</accession>
<dbReference type="OrthoDB" id="188354at2"/>
<dbReference type="Pfam" id="PF09661">
    <property type="entry name" value="DUF2398"/>
    <property type="match status" value="1"/>
</dbReference>
<evidence type="ECO:0008006" key="4">
    <source>
        <dbReference type="Google" id="ProtNLM"/>
    </source>
</evidence>
<dbReference type="PATRIC" id="fig|1502723.3.peg.2518"/>
<feature type="compositionally biased region" description="Acidic residues" evidence="1">
    <location>
        <begin position="372"/>
        <end position="382"/>
    </location>
</feature>
<evidence type="ECO:0000313" key="2">
    <source>
        <dbReference type="EMBL" id="KJE22590.1"/>
    </source>
</evidence>
<dbReference type="InterPro" id="IPR013494">
    <property type="entry name" value="CHP02678"/>
</dbReference>
<proteinExistence type="predicted"/>
<dbReference type="EMBL" id="JYFN01000022">
    <property type="protein sequence ID" value="KJE22590.1"/>
    <property type="molecule type" value="Genomic_DNA"/>
</dbReference>
<comment type="caution">
    <text evidence="2">The sequence shown here is derived from an EMBL/GenBank/DDBJ whole genome shotgun (WGS) entry which is preliminary data.</text>
</comment>
<dbReference type="AlphaFoldDB" id="A0A0D8BEV5"/>
<dbReference type="NCBIfam" id="TIGR02678">
    <property type="entry name" value="TIGR02678 family protein"/>
    <property type="match status" value="1"/>
</dbReference>
<evidence type="ECO:0000256" key="1">
    <source>
        <dbReference type="SAM" id="MobiDB-lite"/>
    </source>
</evidence>
<reference evidence="3" key="1">
    <citation type="submission" date="2015-02" db="EMBL/GenBank/DDBJ databases">
        <title>Draft Genome of Frankia sp. CpI1-S.</title>
        <authorList>
            <person name="Oshone R.T."/>
            <person name="Ngom M."/>
            <person name="Ghodhbane-Gtari F."/>
            <person name="Gtari M."/>
            <person name="Morris K."/>
            <person name="Thomas K."/>
            <person name="Sen A."/>
            <person name="Tisa L.S."/>
        </authorList>
    </citation>
    <scope>NUCLEOTIDE SEQUENCE [LARGE SCALE GENOMIC DNA]</scope>
    <source>
        <strain evidence="3">CpI1-S</strain>
    </source>
</reference>
<organism evidence="2 3">
    <name type="scientific">Frankia torreyi</name>
    <dbReference type="NCBI Taxonomy" id="1856"/>
    <lineage>
        <taxon>Bacteria</taxon>
        <taxon>Bacillati</taxon>
        <taxon>Actinomycetota</taxon>
        <taxon>Actinomycetes</taxon>
        <taxon>Frankiales</taxon>
        <taxon>Frankiaceae</taxon>
        <taxon>Frankia</taxon>
    </lineage>
</organism>